<evidence type="ECO:0000313" key="3">
    <source>
        <dbReference type="Proteomes" id="UP000199679"/>
    </source>
</evidence>
<dbReference type="GO" id="GO:0015221">
    <property type="term" value="F:lipopolysaccharide transmembrane transporter activity"/>
    <property type="evidence" value="ECO:0007669"/>
    <property type="project" value="InterPro"/>
</dbReference>
<dbReference type="PROSITE" id="PS51257">
    <property type="entry name" value="PROKAR_LIPOPROTEIN"/>
    <property type="match status" value="1"/>
</dbReference>
<dbReference type="Gene3D" id="2.60.450.10">
    <property type="entry name" value="Lipopolysaccharide (LPS) transport protein A like domain"/>
    <property type="match status" value="1"/>
</dbReference>
<dbReference type="AlphaFoldDB" id="A0A1H1NLA3"/>
<dbReference type="Proteomes" id="UP000199679">
    <property type="component" value="Chromosome I"/>
</dbReference>
<organism evidence="2 3">
    <name type="scientific">Mucilaginibacter mallensis</name>
    <dbReference type="NCBI Taxonomy" id="652787"/>
    <lineage>
        <taxon>Bacteria</taxon>
        <taxon>Pseudomonadati</taxon>
        <taxon>Bacteroidota</taxon>
        <taxon>Sphingobacteriia</taxon>
        <taxon>Sphingobacteriales</taxon>
        <taxon>Sphingobacteriaceae</taxon>
        <taxon>Mucilaginibacter</taxon>
    </lineage>
</organism>
<dbReference type="RefSeq" id="WP_091368297.1">
    <property type="nucleotide sequence ID" value="NZ_LT629740.1"/>
</dbReference>
<name>A0A1H1NLA3_MUCMA</name>
<dbReference type="EMBL" id="LT629740">
    <property type="protein sequence ID" value="SDR99786.1"/>
    <property type="molecule type" value="Genomic_DNA"/>
</dbReference>
<dbReference type="InterPro" id="IPR026265">
    <property type="entry name" value="LptC"/>
</dbReference>
<protein>
    <submittedName>
        <fullName evidence="2">LPS export ABC transporter protein LptC</fullName>
    </submittedName>
</protein>
<gene>
    <name evidence="2" type="ORF">SAMN05216490_0350</name>
</gene>
<dbReference type="GO" id="GO:0005886">
    <property type="term" value="C:plasma membrane"/>
    <property type="evidence" value="ECO:0007669"/>
    <property type="project" value="InterPro"/>
</dbReference>
<dbReference type="InterPro" id="IPR010664">
    <property type="entry name" value="LipoPS_assembly_LptC-rel"/>
</dbReference>
<keyword evidence="1" id="KW-0732">Signal</keyword>
<proteinExistence type="predicted"/>
<evidence type="ECO:0000256" key="1">
    <source>
        <dbReference type="SAM" id="SignalP"/>
    </source>
</evidence>
<keyword evidence="3" id="KW-1185">Reference proteome</keyword>
<accession>A0A1H1NLA3</accession>
<dbReference type="NCBIfam" id="TIGR04409">
    <property type="entry name" value="LptC_YrbK"/>
    <property type="match status" value="1"/>
</dbReference>
<sequence>MYSRAKQVLTICLPALIAGMLLSACENDLKKVKEISQNQINMDVDTIHVVNIIFSDSARVKFTINAPLLLQHTGKKQYNVMPNGVHINIYDKNLSQIGTLTADTGIQREDENRIEFHKNVVARNAKGETFKSDELIWDQTSKLMHSNKAVQITMANGDIMNGIGFQSDQTLAHWTITKSTGIFNVTDAPTQ</sequence>
<dbReference type="Pfam" id="PF06835">
    <property type="entry name" value="LptC"/>
    <property type="match status" value="1"/>
</dbReference>
<feature type="chain" id="PRO_5009255625" evidence="1">
    <location>
        <begin position="25"/>
        <end position="191"/>
    </location>
</feature>
<feature type="signal peptide" evidence="1">
    <location>
        <begin position="1"/>
        <end position="24"/>
    </location>
</feature>
<evidence type="ECO:0000313" key="2">
    <source>
        <dbReference type="EMBL" id="SDR99786.1"/>
    </source>
</evidence>
<reference evidence="2 3" key="1">
    <citation type="submission" date="2016-10" db="EMBL/GenBank/DDBJ databases">
        <authorList>
            <person name="de Groot N.N."/>
        </authorList>
    </citation>
    <scope>NUCLEOTIDE SEQUENCE [LARGE SCALE GENOMIC DNA]</scope>
    <source>
        <strain evidence="2 3">MP1X4</strain>
    </source>
</reference>
<dbReference type="STRING" id="652787.SAMN05216490_0350"/>